<evidence type="ECO:0000256" key="3">
    <source>
        <dbReference type="ARBA" id="ARBA00022475"/>
    </source>
</evidence>
<evidence type="ECO:0000256" key="10">
    <source>
        <dbReference type="ARBA" id="ARBA00039098"/>
    </source>
</evidence>
<evidence type="ECO:0000256" key="6">
    <source>
        <dbReference type="ARBA" id="ARBA00022967"/>
    </source>
</evidence>
<dbReference type="EMBL" id="CP000505">
    <property type="protein sequence ID" value="ABL78646.1"/>
    <property type="molecule type" value="Genomic_DNA"/>
</dbReference>
<dbReference type="GO" id="GO:0016887">
    <property type="term" value="F:ATP hydrolysis activity"/>
    <property type="evidence" value="ECO:0007669"/>
    <property type="project" value="InterPro"/>
</dbReference>
<dbReference type="KEGG" id="tpe:Tpen_1248"/>
<comment type="catalytic activity">
    <reaction evidence="12">
        <text>Ni(2+)(out) + ATP + H2O = Ni(2+)(in) + ADP + phosphate + H(+)</text>
        <dbReference type="Rhea" id="RHEA:15557"/>
        <dbReference type="ChEBI" id="CHEBI:15377"/>
        <dbReference type="ChEBI" id="CHEBI:15378"/>
        <dbReference type="ChEBI" id="CHEBI:30616"/>
        <dbReference type="ChEBI" id="CHEBI:43474"/>
        <dbReference type="ChEBI" id="CHEBI:49786"/>
        <dbReference type="ChEBI" id="CHEBI:456216"/>
        <dbReference type="EC" id="7.2.2.11"/>
    </reaction>
    <physiologicalReaction direction="left-to-right" evidence="12">
        <dbReference type="Rhea" id="RHEA:15558"/>
    </physiologicalReaction>
</comment>
<dbReference type="GeneID" id="4600543"/>
<dbReference type="InterPro" id="IPR003439">
    <property type="entry name" value="ABC_transporter-like_ATP-bd"/>
</dbReference>
<keyword evidence="15" id="KW-1185">Reference proteome</keyword>
<dbReference type="CDD" id="cd03257">
    <property type="entry name" value="ABC_NikE_OppD_transporters"/>
    <property type="match status" value="1"/>
</dbReference>
<dbReference type="OrthoDB" id="18209at2157"/>
<name>A1RZL6_THEPD</name>
<feature type="domain" description="ABC transporter" evidence="13">
    <location>
        <begin position="12"/>
        <end position="265"/>
    </location>
</feature>
<dbReference type="SUPFAM" id="SSF52540">
    <property type="entry name" value="P-loop containing nucleoside triphosphate hydrolases"/>
    <property type="match status" value="1"/>
</dbReference>
<comment type="subunit">
    <text evidence="9">The complex is composed of two ATP-binding proteins (NikD and NikE), two transmembrane proteins (NikB and NikC) and a solute-binding protein (NikA).</text>
</comment>
<dbReference type="InterPro" id="IPR017871">
    <property type="entry name" value="ABC_transporter-like_CS"/>
</dbReference>
<sequence length="332" mass="36534">MSALEDRQVLSARGVTVRFYTYAGVVHAVTDAYLDVYEGESVALVGETGSGKSVFTKALTGLIDPPGRIESGSVLFRRRDGRVVDLLKLSPEEVREIRGDEISYVFQDPSSALDPLYTAGDHIAETITEHRGVPKGDALREAVSLLRDVMIPNPEVRVKNYPHELSGGMRQRVVIATAIANKPRLLIADEPTTNLDVTVQAQILDLLKDLRSKYGMSLLLITHNLGVVAETADRVYVMYGGRIAETADVYTVFESPAHPYTQLLLRSVPNPLKKIERLESIPGTVPNLIDMKPGCPFAPRCPFAMEVCSREDPPRVDLGGGHVVHCWLHAKR</sequence>
<dbReference type="EnsemblBacteria" id="ABL78646">
    <property type="protein sequence ID" value="ABL78646"/>
    <property type="gene ID" value="Tpen_1248"/>
</dbReference>
<evidence type="ECO:0000256" key="1">
    <source>
        <dbReference type="ARBA" id="ARBA00004202"/>
    </source>
</evidence>
<dbReference type="EC" id="7.2.2.11" evidence="10"/>
<evidence type="ECO:0000259" key="13">
    <source>
        <dbReference type="PROSITE" id="PS50893"/>
    </source>
</evidence>
<dbReference type="PROSITE" id="PS00211">
    <property type="entry name" value="ABC_TRANSPORTER_1"/>
    <property type="match status" value="1"/>
</dbReference>
<evidence type="ECO:0000256" key="2">
    <source>
        <dbReference type="ARBA" id="ARBA00022448"/>
    </source>
</evidence>
<protein>
    <recommendedName>
        <fullName evidence="11">Nickel import system ATP-binding protein NikD</fullName>
        <ecNumber evidence="10">7.2.2.11</ecNumber>
    </recommendedName>
</protein>
<dbReference type="GO" id="GO:0005524">
    <property type="term" value="F:ATP binding"/>
    <property type="evidence" value="ECO:0007669"/>
    <property type="project" value="UniProtKB-KW"/>
</dbReference>
<dbReference type="SMART" id="SM00382">
    <property type="entry name" value="AAA"/>
    <property type="match status" value="1"/>
</dbReference>
<evidence type="ECO:0000256" key="4">
    <source>
        <dbReference type="ARBA" id="ARBA00022741"/>
    </source>
</evidence>
<dbReference type="GO" id="GO:0005886">
    <property type="term" value="C:plasma membrane"/>
    <property type="evidence" value="ECO:0007669"/>
    <property type="project" value="UniProtKB-SubCell"/>
</dbReference>
<keyword evidence="4" id="KW-0547">Nucleotide-binding</keyword>
<dbReference type="PANTHER" id="PTHR43297:SF13">
    <property type="entry name" value="NICKEL ABC TRANSPORTER, ATP-BINDING PROTEIN"/>
    <property type="match status" value="1"/>
</dbReference>
<dbReference type="GO" id="GO:0015833">
    <property type="term" value="P:peptide transport"/>
    <property type="evidence" value="ECO:0007669"/>
    <property type="project" value="InterPro"/>
</dbReference>
<dbReference type="Proteomes" id="UP000000641">
    <property type="component" value="Chromosome"/>
</dbReference>
<dbReference type="eggNOG" id="arCOG00181">
    <property type="taxonomic scope" value="Archaea"/>
</dbReference>
<dbReference type="InterPro" id="IPR003593">
    <property type="entry name" value="AAA+_ATPase"/>
</dbReference>
<evidence type="ECO:0000256" key="8">
    <source>
        <dbReference type="ARBA" id="ARBA00023136"/>
    </source>
</evidence>
<dbReference type="PROSITE" id="PS50893">
    <property type="entry name" value="ABC_TRANSPORTER_2"/>
    <property type="match status" value="1"/>
</dbReference>
<keyword evidence="7" id="KW-0406">Ion transport</keyword>
<dbReference type="Pfam" id="PF08352">
    <property type="entry name" value="oligo_HPY"/>
    <property type="match status" value="1"/>
</dbReference>
<accession>A1RZL6</accession>
<dbReference type="NCBIfam" id="TIGR01727">
    <property type="entry name" value="oligo_HPY"/>
    <property type="match status" value="1"/>
</dbReference>
<dbReference type="GO" id="GO:0015413">
    <property type="term" value="F:ABC-type nickel transporter activity"/>
    <property type="evidence" value="ECO:0007669"/>
    <property type="project" value="UniProtKB-EC"/>
</dbReference>
<evidence type="ECO:0000313" key="14">
    <source>
        <dbReference type="EMBL" id="ABL78646.1"/>
    </source>
</evidence>
<dbReference type="InterPro" id="IPR027417">
    <property type="entry name" value="P-loop_NTPase"/>
</dbReference>
<keyword evidence="6" id="KW-1278">Translocase</keyword>
<keyword evidence="3" id="KW-1003">Cell membrane</keyword>
<evidence type="ECO:0000256" key="12">
    <source>
        <dbReference type="ARBA" id="ARBA00048610"/>
    </source>
</evidence>
<dbReference type="FunFam" id="3.40.50.300:FF:000016">
    <property type="entry name" value="Oligopeptide ABC transporter ATP-binding component"/>
    <property type="match status" value="1"/>
</dbReference>
<dbReference type="RefSeq" id="WP_011752911.1">
    <property type="nucleotide sequence ID" value="NC_008698.1"/>
</dbReference>
<evidence type="ECO:0000256" key="7">
    <source>
        <dbReference type="ARBA" id="ARBA00023065"/>
    </source>
</evidence>
<evidence type="ECO:0000256" key="5">
    <source>
        <dbReference type="ARBA" id="ARBA00022840"/>
    </source>
</evidence>
<dbReference type="Pfam" id="PF00005">
    <property type="entry name" value="ABC_tran"/>
    <property type="match status" value="1"/>
</dbReference>
<keyword evidence="8" id="KW-0472">Membrane</keyword>
<evidence type="ECO:0000313" key="15">
    <source>
        <dbReference type="Proteomes" id="UP000000641"/>
    </source>
</evidence>
<dbReference type="HOGENOM" id="CLU_000604_1_23_2"/>
<evidence type="ECO:0000256" key="9">
    <source>
        <dbReference type="ARBA" id="ARBA00038669"/>
    </source>
</evidence>
<proteinExistence type="predicted"/>
<comment type="subcellular location">
    <subcellularLocation>
        <location evidence="1">Cell membrane</location>
        <topology evidence="1">Peripheral membrane protein</topology>
    </subcellularLocation>
</comment>
<keyword evidence="5" id="KW-0067">ATP-binding</keyword>
<gene>
    <name evidence="14" type="ordered locus">Tpen_1248</name>
</gene>
<evidence type="ECO:0000256" key="11">
    <source>
        <dbReference type="ARBA" id="ARBA00044143"/>
    </source>
</evidence>
<reference evidence="15" key="1">
    <citation type="journal article" date="2008" name="J. Bacteriol.">
        <title>Genome sequence of Thermofilum pendens reveals an exceptional loss of biosynthetic pathways without genome reduction.</title>
        <authorList>
            <person name="Anderson I."/>
            <person name="Rodriguez J."/>
            <person name="Susanti D."/>
            <person name="Porat I."/>
            <person name="Reich C."/>
            <person name="Ulrich L.E."/>
            <person name="Elkins J.G."/>
            <person name="Mavromatis K."/>
            <person name="Lykidis A."/>
            <person name="Kim E."/>
            <person name="Thompson L.S."/>
            <person name="Nolan M."/>
            <person name="Land M."/>
            <person name="Copeland A."/>
            <person name="Lapidus A."/>
            <person name="Lucas S."/>
            <person name="Detter C."/>
            <person name="Zhulin I.B."/>
            <person name="Olsen G.J."/>
            <person name="Whitman W."/>
            <person name="Mukhopadhyay B."/>
            <person name="Bristow J."/>
            <person name="Kyrpides N."/>
        </authorList>
    </citation>
    <scope>NUCLEOTIDE SEQUENCE [LARGE SCALE GENOMIC DNA]</scope>
    <source>
        <strain evidence="15">DSM 2475 / Hrk 5</strain>
    </source>
</reference>
<keyword evidence="2" id="KW-0813">Transport</keyword>
<dbReference type="InterPro" id="IPR050388">
    <property type="entry name" value="ABC_Ni/Peptide_Import"/>
</dbReference>
<dbReference type="InterPro" id="IPR013563">
    <property type="entry name" value="Oligopep_ABC_C"/>
</dbReference>
<dbReference type="Gene3D" id="3.40.50.300">
    <property type="entry name" value="P-loop containing nucleotide triphosphate hydrolases"/>
    <property type="match status" value="1"/>
</dbReference>
<dbReference type="PANTHER" id="PTHR43297">
    <property type="entry name" value="OLIGOPEPTIDE TRANSPORT ATP-BINDING PROTEIN APPD"/>
    <property type="match status" value="1"/>
</dbReference>
<organism evidence="14 15">
    <name type="scientific">Thermofilum pendens (strain DSM 2475 / Hrk 5)</name>
    <dbReference type="NCBI Taxonomy" id="368408"/>
    <lineage>
        <taxon>Archaea</taxon>
        <taxon>Thermoproteota</taxon>
        <taxon>Thermoprotei</taxon>
        <taxon>Thermofilales</taxon>
        <taxon>Thermofilaceae</taxon>
        <taxon>Thermofilum</taxon>
    </lineage>
</organism>
<dbReference type="STRING" id="368408.Tpen_1248"/>
<dbReference type="AlphaFoldDB" id="A1RZL6"/>